<dbReference type="Gene3D" id="3.40.50.1860">
    <property type="match status" value="2"/>
</dbReference>
<dbReference type="GO" id="GO:0047661">
    <property type="term" value="F:amino-acid racemase activity"/>
    <property type="evidence" value="ECO:0007669"/>
    <property type="project" value="InterPro"/>
</dbReference>
<keyword evidence="4" id="KW-1185">Reference proteome</keyword>
<organism evidence="3 4">
    <name type="scientific">Parvularcula mediterranea</name>
    <dbReference type="NCBI Taxonomy" id="2732508"/>
    <lineage>
        <taxon>Bacteria</taxon>
        <taxon>Pseudomonadati</taxon>
        <taxon>Pseudomonadota</taxon>
        <taxon>Alphaproteobacteria</taxon>
        <taxon>Parvularculales</taxon>
        <taxon>Parvularculaceae</taxon>
        <taxon>Parvularcula</taxon>
    </lineage>
</organism>
<dbReference type="EMBL" id="JABFCX010000003">
    <property type="protein sequence ID" value="NNU17174.1"/>
    <property type="molecule type" value="Genomic_DNA"/>
</dbReference>
<dbReference type="SUPFAM" id="SSF53681">
    <property type="entry name" value="Aspartate/glutamate racemase"/>
    <property type="match status" value="2"/>
</dbReference>
<dbReference type="RefSeq" id="WP_173200350.1">
    <property type="nucleotide sequence ID" value="NZ_JABFCX010000003.1"/>
</dbReference>
<dbReference type="Proteomes" id="UP000536835">
    <property type="component" value="Unassembled WGS sequence"/>
</dbReference>
<name>A0A7Y3RN81_9PROT</name>
<comment type="caution">
    <text evidence="3">The sequence shown here is derived from an EMBL/GenBank/DDBJ whole genome shotgun (WGS) entry which is preliminary data.</text>
</comment>
<dbReference type="PANTHER" id="PTHR21198:SF7">
    <property type="entry name" value="ASPARTATE-GLUTAMATE RACEMASE FAMILY"/>
    <property type="match status" value="1"/>
</dbReference>
<protein>
    <submittedName>
        <fullName evidence="3">Amino acid racemase</fullName>
        <ecNumber evidence="3">5.1.1.-</ecNumber>
    </submittedName>
</protein>
<proteinExistence type="inferred from homology"/>
<dbReference type="PANTHER" id="PTHR21198">
    <property type="entry name" value="GLUTAMATE RACEMASE"/>
    <property type="match status" value="1"/>
</dbReference>
<dbReference type="InterPro" id="IPR001920">
    <property type="entry name" value="Asp/Glu_race"/>
</dbReference>
<dbReference type="EC" id="5.1.1.-" evidence="3"/>
<keyword evidence="2 3" id="KW-0413">Isomerase</keyword>
<dbReference type="NCBIfam" id="TIGR00035">
    <property type="entry name" value="asp_race"/>
    <property type="match status" value="1"/>
</dbReference>
<reference evidence="3 4" key="1">
    <citation type="submission" date="2020-05" db="EMBL/GenBank/DDBJ databases">
        <title>Parvularcula mediterraneae sp. nov., isolated from polypropylene straw from shallow seawater of the seashore of Laganas in Zakynthos island, Greece.</title>
        <authorList>
            <person name="Szabo I."/>
            <person name="Al-Omari J."/>
            <person name="Rado J."/>
            <person name="Szerdahelyi G.S."/>
        </authorList>
    </citation>
    <scope>NUCLEOTIDE SEQUENCE [LARGE SCALE GENOMIC DNA]</scope>
    <source>
        <strain evidence="3 4">ZS-1/3</strain>
    </source>
</reference>
<evidence type="ECO:0000313" key="3">
    <source>
        <dbReference type="EMBL" id="NNU17174.1"/>
    </source>
</evidence>
<dbReference type="AlphaFoldDB" id="A0A7Y3RN81"/>
<comment type="similarity">
    <text evidence="1">Belongs to the aspartate/glutamate racemases family.</text>
</comment>
<accession>A0A7Y3RN81</accession>
<evidence type="ECO:0000256" key="1">
    <source>
        <dbReference type="ARBA" id="ARBA00007847"/>
    </source>
</evidence>
<sequence length="245" mass="26910">MANDIIRQPTIGILGGTSHVITSAYYQGLNAAMRQRLGGTHVAETLVRGMDFGRIGKLVLAEDWDALKSYVGSAVDDLERGGADLVIGSSNTVHEIMGEVMEGRDVAFLPISTPLIDAVKASGLKRVAMFGTRSTMNNGLVMREVEAATGATLLSPREDEREEINRVIFEELCEEQFLPRSRDRYVEIARRLARDEGAEGVILGCTEIMLLIDQDNIPEMKVFPTGRLHIEAAANWAAQHAERED</sequence>
<evidence type="ECO:0000313" key="4">
    <source>
        <dbReference type="Proteomes" id="UP000536835"/>
    </source>
</evidence>
<evidence type="ECO:0000256" key="2">
    <source>
        <dbReference type="ARBA" id="ARBA00023235"/>
    </source>
</evidence>
<dbReference type="Pfam" id="PF01177">
    <property type="entry name" value="Asp_Glu_race"/>
    <property type="match status" value="1"/>
</dbReference>
<gene>
    <name evidence="3" type="ORF">HK107_12655</name>
</gene>
<dbReference type="InterPro" id="IPR015942">
    <property type="entry name" value="Asp/Glu/hydantoin_racemase"/>
</dbReference>
<dbReference type="InterPro" id="IPR004380">
    <property type="entry name" value="Asp_race"/>
</dbReference>